<sequence length="1238" mass="137401">MASEQLKHQGRPPPRQKSKIGYLSSFEELIASRKPRPNSPAPAIPTTLGYSWEPQPTSPGLLVNPGLTSRDPLAGIVAPRQLTTSISRHYHLQFGQQQAGRKSEPSPNPKPQPISNQEPLQNDRHNRQLTRKPRSTSGRIEDTARAFPERPRRLIFEPHLDKVRPTLQLRKTDCSLVRCLPGNKSSFEDPFVGKPSTTNSIGICIPPFPRSQQAEYLRRATTSNLPATKTACVGKTLRHLPTLGTLLSASNNTKTRGIRELKRFTPQRHARKDLFGPTGPVSVEEVAYTTRRVGNTFLSSTDPLTNPHTLRAPPGAFPISPEQPKRPILVRVADSSRTRDCILEGAHCEITTFQSAGHKSLSSDQGSLRSSPLGLAQRLPVSNPSRKRRAEDSELDLIVANAADQSQPEQEPLSYTPSPASVASDEGIQRRQGRATWLINIMTSVRGAVTKVSSSIAGYVYPRNYDVVERHSRDPQTGNVTTKRMRLELFDDSVDESMTARQSRSVHSETSKTNLVWVDESTRVAHWHQVAPLVRTFRTISRRLEKGLSGPRGGFSASRVNDDALSQRIYTLGAYIDVFQQTAFVLESIYSHTFLGRLKSTFKFPQSTMDYNMSTDEFLAIAAAKEFVDNFPDECTPVLTESGVPQRVIKGIGADLDALVSRKPMPNLVQRAGLVGKVMSFFRGRDSFGIDVSDNPVSRIDVEMPGTFPDTLAKSESVEEDVEPRDAPEHRPVTKTGYLPPVRTTDAYTFVREHLAEIAAKRRTAYKEVPPGMTPEDLLPGLNQTSILKKDSPSPVVLKRLQKARGLKRVQFSPSTKPLTPSSTKSAGLFTKLFRSPIMISSPLRRVTESSFLSNTQTYGSPDNRSSNGPEQHVGAEPETDNTSEHSDGEALAARCKPRLIQHLNKSLNGLEAKGFFVKNNPREPSPCPPSPPTLAGLNISDDKEEELEDLSLHLQLLFDVDKARRREEEERKAREYEAEKLRKTGGLRAPRRRLVTSLSAEWSQKVSALLQASSSKTLAITAESIELKKHDFAKVIPRTEWLNDEIVNGSLQWVDRYVNAAAGATDVKSPNRICLAMGSFFYKRLEDNGVQNTERALRRYGVTKANFLKLETILMPICKNNHWTLLVVRPQKRTVSHMDSFNPKGSVAHTNRALSWVEAFLGSDYKPSEWRSVCHEAPQQTNGYDCGVFAITNGMCLALGLNAIDAYSGADLPLQRLRLAGMLLNRGFSGEFDLAGL</sequence>
<evidence type="ECO:0000256" key="4">
    <source>
        <dbReference type="ARBA" id="ARBA00022807"/>
    </source>
</evidence>
<dbReference type="GO" id="GO:0016929">
    <property type="term" value="F:deSUMOylase activity"/>
    <property type="evidence" value="ECO:0007669"/>
    <property type="project" value="TreeGrafter"/>
</dbReference>
<dbReference type="PROSITE" id="PS50600">
    <property type="entry name" value="ULP_PROTEASE"/>
    <property type="match status" value="1"/>
</dbReference>
<dbReference type="GO" id="GO:0016926">
    <property type="term" value="P:protein desumoylation"/>
    <property type="evidence" value="ECO:0007669"/>
    <property type="project" value="TreeGrafter"/>
</dbReference>
<dbReference type="EMBL" id="PUHP01000090">
    <property type="protein sequence ID" value="TQN73525.1"/>
    <property type="molecule type" value="Genomic_DNA"/>
</dbReference>
<organism evidence="7 8">
    <name type="scientific">Colletotrichum shisoi</name>
    <dbReference type="NCBI Taxonomy" id="2078593"/>
    <lineage>
        <taxon>Eukaryota</taxon>
        <taxon>Fungi</taxon>
        <taxon>Dikarya</taxon>
        <taxon>Ascomycota</taxon>
        <taxon>Pezizomycotina</taxon>
        <taxon>Sordariomycetes</taxon>
        <taxon>Hypocreomycetidae</taxon>
        <taxon>Glomerellales</taxon>
        <taxon>Glomerellaceae</taxon>
        <taxon>Colletotrichum</taxon>
        <taxon>Colletotrichum destructivum species complex</taxon>
    </lineage>
</organism>
<feature type="domain" description="Ubiquitin-like protease family profile" evidence="6">
    <location>
        <begin position="1026"/>
        <end position="1198"/>
    </location>
</feature>
<feature type="region of interest" description="Disordered" evidence="5">
    <location>
        <begin position="854"/>
        <end position="891"/>
    </location>
</feature>
<comment type="caution">
    <text evidence="7">The sequence shown here is derived from an EMBL/GenBank/DDBJ whole genome shotgun (WGS) entry which is preliminary data.</text>
</comment>
<dbReference type="Gene3D" id="3.40.395.10">
    <property type="entry name" value="Adenoviral Proteinase, Chain A"/>
    <property type="match status" value="1"/>
</dbReference>
<gene>
    <name evidence="7" type="primary">ULP1</name>
    <name evidence="7" type="ORF">CSHISOI_01949</name>
</gene>
<dbReference type="SUPFAM" id="SSF54001">
    <property type="entry name" value="Cysteine proteinases"/>
    <property type="match status" value="1"/>
</dbReference>
<evidence type="ECO:0000256" key="5">
    <source>
        <dbReference type="SAM" id="MobiDB-lite"/>
    </source>
</evidence>
<dbReference type="GO" id="GO:0005634">
    <property type="term" value="C:nucleus"/>
    <property type="evidence" value="ECO:0007669"/>
    <property type="project" value="TreeGrafter"/>
</dbReference>
<feature type="region of interest" description="Disordered" evidence="5">
    <location>
        <begin position="1"/>
        <end position="66"/>
    </location>
</feature>
<feature type="compositionally biased region" description="Low complexity" evidence="5">
    <location>
        <begin position="360"/>
        <end position="373"/>
    </location>
</feature>
<dbReference type="InterPro" id="IPR003653">
    <property type="entry name" value="Peptidase_C48_C"/>
</dbReference>
<feature type="region of interest" description="Disordered" evidence="5">
    <location>
        <begin position="93"/>
        <end position="146"/>
    </location>
</feature>
<feature type="compositionally biased region" description="Polar residues" evidence="5">
    <location>
        <begin position="854"/>
        <end position="870"/>
    </location>
</feature>
<proteinExistence type="inferred from homology"/>
<feature type="region of interest" description="Disordered" evidence="5">
    <location>
        <begin position="714"/>
        <end position="739"/>
    </location>
</feature>
<keyword evidence="8" id="KW-1185">Reference proteome</keyword>
<dbReference type="PANTHER" id="PTHR12606:SF141">
    <property type="entry name" value="GH15225P-RELATED"/>
    <property type="match status" value="1"/>
</dbReference>
<dbReference type="InterPro" id="IPR038765">
    <property type="entry name" value="Papain-like_cys_pep_sf"/>
</dbReference>
<dbReference type="GO" id="GO:0006508">
    <property type="term" value="P:proteolysis"/>
    <property type="evidence" value="ECO:0007669"/>
    <property type="project" value="UniProtKB-KW"/>
</dbReference>
<evidence type="ECO:0000313" key="8">
    <source>
        <dbReference type="Proteomes" id="UP000326340"/>
    </source>
</evidence>
<keyword evidence="2 7" id="KW-0645">Protease</keyword>
<evidence type="ECO:0000256" key="1">
    <source>
        <dbReference type="ARBA" id="ARBA00005234"/>
    </source>
</evidence>
<dbReference type="AlphaFoldDB" id="A0A5Q4C2H7"/>
<comment type="similarity">
    <text evidence="1">Belongs to the peptidase C48 family.</text>
</comment>
<accession>A0A5Q4C2H7</accession>
<evidence type="ECO:0000256" key="3">
    <source>
        <dbReference type="ARBA" id="ARBA00022801"/>
    </source>
</evidence>
<evidence type="ECO:0000313" key="7">
    <source>
        <dbReference type="EMBL" id="TQN73525.1"/>
    </source>
</evidence>
<dbReference type="Proteomes" id="UP000326340">
    <property type="component" value="Unassembled WGS sequence"/>
</dbReference>
<dbReference type="Pfam" id="PF02902">
    <property type="entry name" value="Peptidase_C48"/>
    <property type="match status" value="1"/>
</dbReference>
<dbReference type="OrthoDB" id="1939479at2759"/>
<feature type="region of interest" description="Disordered" evidence="5">
    <location>
        <begin position="356"/>
        <end position="426"/>
    </location>
</feature>
<reference evidence="7 8" key="1">
    <citation type="journal article" date="2019" name="Sci. Rep.">
        <title>Colletotrichum shisoi sp. nov., an anthracnose pathogen of Perilla frutescens in Japan: molecular phylogenetic, morphological and genomic evidence.</title>
        <authorList>
            <person name="Gan P."/>
            <person name="Tsushima A."/>
            <person name="Hiroyama R."/>
            <person name="Narusaka M."/>
            <person name="Takano Y."/>
            <person name="Narusaka Y."/>
            <person name="Kawaradani M."/>
            <person name="Damm U."/>
            <person name="Shirasu K."/>
        </authorList>
    </citation>
    <scope>NUCLEOTIDE SEQUENCE [LARGE SCALE GENOMIC DNA]</scope>
    <source>
        <strain evidence="7 8">PG-2018a</strain>
    </source>
</reference>
<keyword evidence="3" id="KW-0378">Hydrolase</keyword>
<feature type="compositionally biased region" description="Polar residues" evidence="5">
    <location>
        <begin position="403"/>
        <end position="421"/>
    </location>
</feature>
<name>A0A5Q4C2H7_9PEZI</name>
<keyword evidence="4" id="KW-0788">Thiol protease</keyword>
<feature type="compositionally biased region" description="Basic residues" evidence="5">
    <location>
        <begin position="8"/>
        <end position="18"/>
    </location>
</feature>
<dbReference type="PANTHER" id="PTHR12606">
    <property type="entry name" value="SENTRIN/SUMO-SPECIFIC PROTEASE"/>
    <property type="match status" value="1"/>
</dbReference>
<evidence type="ECO:0000259" key="6">
    <source>
        <dbReference type="PROSITE" id="PS50600"/>
    </source>
</evidence>
<protein>
    <submittedName>
        <fullName evidence="7">Ubiquitin-like-specific protease 1</fullName>
    </submittedName>
</protein>
<evidence type="ECO:0000256" key="2">
    <source>
        <dbReference type="ARBA" id="ARBA00022670"/>
    </source>
</evidence>